<protein>
    <submittedName>
        <fullName evidence="7">Ribonuclease J1</fullName>
    </submittedName>
</protein>
<keyword evidence="2" id="KW-0378">Hydrolase</keyword>
<sequence>MIESSRLAEEVGHLHIPSGVKISINEANSLPDGEVIIMTTGSQGEFEAGVSRMARGDHREVKLVEEDTLILSARTIPGNEMAVNEIMNNLARRNVRVITAGSRPVHVSGHAKQDELKTMFSILRPEYFTPIHGEFRMLKAHKEIAIDMGVPEDNVNLILDGDVLEMDVDNVTVANKVPSGYVLIQGQGEWDIDSSVMEERKSLASDGIVVVSIVRDEKLVVEKPRIVTSGFVDASDEARLIRDASQALAQAIEPVLADLVDWNEMDRLVRACLGRFFLPQDQAKAVDFGDRN</sequence>
<dbReference type="InterPro" id="IPR042173">
    <property type="entry name" value="RNase_J_2"/>
</dbReference>
<evidence type="ECO:0000256" key="2">
    <source>
        <dbReference type="ARBA" id="ARBA00022801"/>
    </source>
</evidence>
<feature type="domain" description="Ribonuclease J beta-CASP" evidence="6">
    <location>
        <begin position="1"/>
        <end position="90"/>
    </location>
</feature>
<dbReference type="GO" id="GO:0046872">
    <property type="term" value="F:metal ion binding"/>
    <property type="evidence" value="ECO:0007669"/>
    <property type="project" value="UniProtKB-KW"/>
</dbReference>
<organism evidence="7 8">
    <name type="scientific">Geodia barretti</name>
    <name type="common">Barrett's horny sponge</name>
    <dbReference type="NCBI Taxonomy" id="519541"/>
    <lineage>
        <taxon>Eukaryota</taxon>
        <taxon>Metazoa</taxon>
        <taxon>Porifera</taxon>
        <taxon>Demospongiae</taxon>
        <taxon>Heteroscleromorpha</taxon>
        <taxon>Tetractinellida</taxon>
        <taxon>Astrophorina</taxon>
        <taxon>Geodiidae</taxon>
        <taxon>Geodia</taxon>
    </lineage>
</organism>
<dbReference type="Gene3D" id="3.40.50.10710">
    <property type="entry name" value="Metallo-hydrolase/oxidoreductase"/>
    <property type="match status" value="1"/>
</dbReference>
<dbReference type="Proteomes" id="UP001174909">
    <property type="component" value="Unassembled WGS sequence"/>
</dbReference>
<keyword evidence="3" id="KW-0862">Zinc</keyword>
<dbReference type="PANTHER" id="PTHR43694:SF1">
    <property type="entry name" value="RIBONUCLEASE J"/>
    <property type="match status" value="1"/>
</dbReference>
<dbReference type="GO" id="GO:0016787">
    <property type="term" value="F:hydrolase activity"/>
    <property type="evidence" value="ECO:0007669"/>
    <property type="project" value="UniProtKB-KW"/>
</dbReference>
<dbReference type="InterPro" id="IPR055132">
    <property type="entry name" value="RNase_J_b_CASP"/>
</dbReference>
<dbReference type="Pfam" id="PF07521">
    <property type="entry name" value="RMMBL"/>
    <property type="match status" value="1"/>
</dbReference>
<dbReference type="AlphaFoldDB" id="A0AA35W499"/>
<evidence type="ECO:0000259" key="6">
    <source>
        <dbReference type="Pfam" id="PF22505"/>
    </source>
</evidence>
<dbReference type="Pfam" id="PF17770">
    <property type="entry name" value="RNase_J_C"/>
    <property type="match status" value="1"/>
</dbReference>
<dbReference type="Pfam" id="PF22505">
    <property type="entry name" value="RNase_J_b_CASP"/>
    <property type="match status" value="1"/>
</dbReference>
<evidence type="ECO:0000313" key="8">
    <source>
        <dbReference type="Proteomes" id="UP001174909"/>
    </source>
</evidence>
<feature type="domain" description="Ribonuclease J C-terminal" evidence="5">
    <location>
        <begin position="196"/>
        <end position="278"/>
    </location>
</feature>
<dbReference type="InterPro" id="IPR011108">
    <property type="entry name" value="RMMBL"/>
</dbReference>
<evidence type="ECO:0000259" key="5">
    <source>
        <dbReference type="Pfam" id="PF17770"/>
    </source>
</evidence>
<evidence type="ECO:0000256" key="1">
    <source>
        <dbReference type="ARBA" id="ARBA00022723"/>
    </source>
</evidence>
<feature type="domain" description="Zn-dependent metallo-hydrolase RNA specificity" evidence="4">
    <location>
        <begin position="105"/>
        <end position="145"/>
    </location>
</feature>
<name>A0AA35W499_GEOBA</name>
<dbReference type="Gene3D" id="3.60.15.10">
    <property type="entry name" value="Ribonuclease Z/Hydroxyacylglutathione hydrolase-like"/>
    <property type="match status" value="1"/>
</dbReference>
<dbReference type="InterPro" id="IPR041636">
    <property type="entry name" value="RNase_J_C"/>
</dbReference>
<dbReference type="SUPFAM" id="SSF56281">
    <property type="entry name" value="Metallo-hydrolase/oxidoreductase"/>
    <property type="match status" value="1"/>
</dbReference>
<evidence type="ECO:0000313" key="7">
    <source>
        <dbReference type="EMBL" id="CAI7992521.1"/>
    </source>
</evidence>
<dbReference type="EMBL" id="CASHTH010000148">
    <property type="protein sequence ID" value="CAI7992521.1"/>
    <property type="molecule type" value="Genomic_DNA"/>
</dbReference>
<keyword evidence="1" id="KW-0479">Metal-binding</keyword>
<proteinExistence type="predicted"/>
<evidence type="ECO:0000256" key="3">
    <source>
        <dbReference type="ARBA" id="ARBA00022833"/>
    </source>
</evidence>
<reference evidence="7" key="1">
    <citation type="submission" date="2023-03" db="EMBL/GenBank/DDBJ databases">
        <authorList>
            <person name="Steffen K."/>
            <person name="Cardenas P."/>
        </authorList>
    </citation>
    <scope>NUCLEOTIDE SEQUENCE</scope>
</reference>
<keyword evidence="8" id="KW-1185">Reference proteome</keyword>
<dbReference type="InterPro" id="IPR036866">
    <property type="entry name" value="RibonucZ/Hydroxyglut_hydro"/>
</dbReference>
<dbReference type="Gene3D" id="3.10.20.580">
    <property type="match status" value="1"/>
</dbReference>
<accession>A0AA35W499</accession>
<dbReference type="PANTHER" id="PTHR43694">
    <property type="entry name" value="RIBONUCLEASE J"/>
    <property type="match status" value="1"/>
</dbReference>
<gene>
    <name evidence="7" type="ORF">GBAR_LOCUS1028</name>
</gene>
<comment type="caution">
    <text evidence="7">The sequence shown here is derived from an EMBL/GenBank/DDBJ whole genome shotgun (WGS) entry which is preliminary data.</text>
</comment>
<evidence type="ECO:0000259" key="4">
    <source>
        <dbReference type="Pfam" id="PF07521"/>
    </source>
</evidence>